<evidence type="ECO:0008006" key="3">
    <source>
        <dbReference type="Google" id="ProtNLM"/>
    </source>
</evidence>
<organism evidence="1 2">
    <name type="scientific">Flavobacterium jumunjinense</name>
    <dbReference type="NCBI Taxonomy" id="998845"/>
    <lineage>
        <taxon>Bacteria</taxon>
        <taxon>Pseudomonadati</taxon>
        <taxon>Bacteroidota</taxon>
        <taxon>Flavobacteriia</taxon>
        <taxon>Flavobacteriales</taxon>
        <taxon>Flavobacteriaceae</taxon>
        <taxon>Flavobacterium</taxon>
    </lineage>
</organism>
<dbReference type="Proteomes" id="UP001589607">
    <property type="component" value="Unassembled WGS sequence"/>
</dbReference>
<reference evidence="1 2" key="1">
    <citation type="submission" date="2024-09" db="EMBL/GenBank/DDBJ databases">
        <authorList>
            <person name="Sun Q."/>
            <person name="Mori K."/>
        </authorList>
    </citation>
    <scope>NUCLEOTIDE SEQUENCE [LARGE SCALE GENOMIC DNA]</scope>
    <source>
        <strain evidence="1 2">CECT 7955</strain>
    </source>
</reference>
<name>A0ABV5GKB9_9FLAO</name>
<proteinExistence type="predicted"/>
<dbReference type="EMBL" id="JBHMEY010000010">
    <property type="protein sequence ID" value="MFB9095828.1"/>
    <property type="molecule type" value="Genomic_DNA"/>
</dbReference>
<evidence type="ECO:0000313" key="2">
    <source>
        <dbReference type="Proteomes" id="UP001589607"/>
    </source>
</evidence>
<accession>A0ABV5GKB9</accession>
<protein>
    <recommendedName>
        <fullName evidence="3">Natural product</fullName>
    </recommendedName>
</protein>
<keyword evidence="2" id="KW-1185">Reference proteome</keyword>
<dbReference type="RefSeq" id="WP_236456535.1">
    <property type="nucleotide sequence ID" value="NZ_CBCSGE010000011.1"/>
</dbReference>
<evidence type="ECO:0000313" key="1">
    <source>
        <dbReference type="EMBL" id="MFB9095828.1"/>
    </source>
</evidence>
<gene>
    <name evidence="1" type="ORF">ACFFVF_04825</name>
</gene>
<comment type="caution">
    <text evidence="1">The sequence shown here is derived from an EMBL/GenBank/DDBJ whole genome shotgun (WGS) entry which is preliminary data.</text>
</comment>
<sequence length="56" mass="6147">MKLESLKTEKFRKLESNELGNINGGNNINLAQDTGTGVTVTWTKAEKKTDDVCSDC</sequence>